<dbReference type="Proteomes" id="UP001500728">
    <property type="component" value="Unassembled WGS sequence"/>
</dbReference>
<sequence length="125" mass="12341">MGVGPDADPDVDADSGAGADPGAGAGSGAGAGAGSGAGVVRVSSVPSRDSVWSMPPFPSSSDVGGEDEGNGRCGCAYGFMITKGHVGVYGASEQAEQRLRRVREAGVGPGQRQFEPHRLAPGRTA</sequence>
<evidence type="ECO:0000313" key="3">
    <source>
        <dbReference type="Proteomes" id="UP001500728"/>
    </source>
</evidence>
<feature type="compositionally biased region" description="Low complexity" evidence="1">
    <location>
        <begin position="38"/>
        <end position="51"/>
    </location>
</feature>
<keyword evidence="3" id="KW-1185">Reference proteome</keyword>
<protein>
    <submittedName>
        <fullName evidence="2">Uncharacterized protein</fullName>
    </submittedName>
</protein>
<gene>
    <name evidence="2" type="ORF">GCM10010469_20070</name>
</gene>
<feature type="region of interest" description="Disordered" evidence="1">
    <location>
        <begin position="1"/>
        <end position="69"/>
    </location>
</feature>
<dbReference type="EMBL" id="BAAAUW010000007">
    <property type="protein sequence ID" value="GAA3256751.1"/>
    <property type="molecule type" value="Genomic_DNA"/>
</dbReference>
<proteinExistence type="predicted"/>
<reference evidence="3" key="1">
    <citation type="journal article" date="2019" name="Int. J. Syst. Evol. Microbiol.">
        <title>The Global Catalogue of Microorganisms (GCM) 10K type strain sequencing project: providing services to taxonomists for standard genome sequencing and annotation.</title>
        <authorList>
            <consortium name="The Broad Institute Genomics Platform"/>
            <consortium name="The Broad Institute Genome Sequencing Center for Infectious Disease"/>
            <person name="Wu L."/>
            <person name="Ma J."/>
        </authorList>
    </citation>
    <scope>NUCLEOTIDE SEQUENCE [LARGE SCALE GENOMIC DNA]</scope>
    <source>
        <strain evidence="3">JCM 9381</strain>
    </source>
</reference>
<evidence type="ECO:0000313" key="2">
    <source>
        <dbReference type="EMBL" id="GAA3256751.1"/>
    </source>
</evidence>
<name>A0ABP6QU58_9ACTN</name>
<feature type="compositionally biased region" description="Gly residues" evidence="1">
    <location>
        <begin position="19"/>
        <end position="37"/>
    </location>
</feature>
<feature type="region of interest" description="Disordered" evidence="1">
    <location>
        <begin position="105"/>
        <end position="125"/>
    </location>
</feature>
<evidence type="ECO:0000256" key="1">
    <source>
        <dbReference type="SAM" id="MobiDB-lite"/>
    </source>
</evidence>
<comment type="caution">
    <text evidence="2">The sequence shown here is derived from an EMBL/GenBank/DDBJ whole genome shotgun (WGS) entry which is preliminary data.</text>
</comment>
<organism evidence="2 3">
    <name type="scientific">Streptomyces labedae</name>
    <dbReference type="NCBI Taxonomy" id="285569"/>
    <lineage>
        <taxon>Bacteria</taxon>
        <taxon>Bacillati</taxon>
        <taxon>Actinomycetota</taxon>
        <taxon>Actinomycetes</taxon>
        <taxon>Kitasatosporales</taxon>
        <taxon>Streptomycetaceae</taxon>
        <taxon>Streptomyces</taxon>
    </lineage>
</organism>
<accession>A0ABP6QU58</accession>